<dbReference type="InterPro" id="IPR019775">
    <property type="entry name" value="WD40_repeat_CS"/>
</dbReference>
<dbReference type="InterPro" id="IPR000626">
    <property type="entry name" value="Ubiquitin-like_dom"/>
</dbReference>
<evidence type="ECO:0000313" key="6">
    <source>
        <dbReference type="Proteomes" id="UP001642464"/>
    </source>
</evidence>
<dbReference type="InterPro" id="IPR015943">
    <property type="entry name" value="WD40/YVTN_repeat-like_dom_sf"/>
</dbReference>
<dbReference type="SUPFAM" id="SSF54236">
    <property type="entry name" value="Ubiquitin-like"/>
    <property type="match status" value="1"/>
</dbReference>
<gene>
    <name evidence="5" type="ORF">SCF082_LOCUS35330</name>
</gene>
<feature type="domain" description="Ubiquitin-like" evidence="4">
    <location>
        <begin position="1"/>
        <end position="75"/>
    </location>
</feature>
<dbReference type="SUPFAM" id="SSF50978">
    <property type="entry name" value="WD40 repeat-like"/>
    <property type="match status" value="1"/>
</dbReference>
<dbReference type="SMART" id="SM00320">
    <property type="entry name" value="WD40"/>
    <property type="match status" value="7"/>
</dbReference>
<reference evidence="5 6" key="1">
    <citation type="submission" date="2024-02" db="EMBL/GenBank/DDBJ databases">
        <authorList>
            <person name="Chen Y."/>
            <person name="Shah S."/>
            <person name="Dougan E. K."/>
            <person name="Thang M."/>
            <person name="Chan C."/>
        </authorList>
    </citation>
    <scope>NUCLEOTIDE SEQUENCE [LARGE SCALE GENOMIC DNA]</scope>
</reference>
<protein>
    <submittedName>
        <fullName evidence="5">Uncharacterized WD repeat-containing protein sll0163</fullName>
    </submittedName>
</protein>
<dbReference type="InterPro" id="IPR036322">
    <property type="entry name" value="WD40_repeat_dom_sf"/>
</dbReference>
<keyword evidence="2" id="KW-0677">Repeat</keyword>
<dbReference type="PROSITE" id="PS00678">
    <property type="entry name" value="WD_REPEATS_1"/>
    <property type="match status" value="1"/>
</dbReference>
<accession>A0ABP0P5M6</accession>
<feature type="repeat" description="WD" evidence="3">
    <location>
        <begin position="147"/>
        <end position="189"/>
    </location>
</feature>
<feature type="repeat" description="WD" evidence="3">
    <location>
        <begin position="99"/>
        <end position="130"/>
    </location>
</feature>
<dbReference type="InterPro" id="IPR020472">
    <property type="entry name" value="WD40_PAC1"/>
</dbReference>
<dbReference type="PRINTS" id="PR00320">
    <property type="entry name" value="GPROTEINBRPT"/>
</dbReference>
<dbReference type="CDD" id="cd00200">
    <property type="entry name" value="WD40"/>
    <property type="match status" value="1"/>
</dbReference>
<sequence>MKVFAKSALTGEALATVLVSGSDTVRLLCQQIAQACGEASTLQILLEGKVLEYHQDLLSAGLFDGCHVEVIKDRRLVLTASHDTTAKIWCSDGECLVTLRGHTGAVNAACFSHSGCWVATGSLDRSAKLWVIESEQHSWHGTCKATLFGHHGALVSVDFSPDDRLLVTASSSDNSGRIWCLETEECVSVLEGYELNSARFTADGLKILTACSWCDCALLWCVETGRVLQRFAPHDAAVLHSSMSHDMSTVATATWDGSLMLWWADSGQLRQKLTGFGEKSKVYVSFSPDDRKVVSAGIHHVAQIWETHGASQRRASSVTLSGHGNSVTSAEFSAEGAWVVTGSYDGTAKIWDSTTGEMLRTLKGHSDPVRSVCFSPH</sequence>
<keyword evidence="6" id="KW-1185">Reference proteome</keyword>
<dbReference type="PROSITE" id="PS50294">
    <property type="entry name" value="WD_REPEATS_REGION"/>
    <property type="match status" value="2"/>
</dbReference>
<dbReference type="Proteomes" id="UP001642464">
    <property type="component" value="Unassembled WGS sequence"/>
</dbReference>
<dbReference type="PANTHER" id="PTHR22847:SF637">
    <property type="entry name" value="WD REPEAT DOMAIN 5B"/>
    <property type="match status" value="1"/>
</dbReference>
<keyword evidence="1 3" id="KW-0853">WD repeat</keyword>
<dbReference type="PROSITE" id="PS50053">
    <property type="entry name" value="UBIQUITIN_2"/>
    <property type="match status" value="1"/>
</dbReference>
<evidence type="ECO:0000259" key="4">
    <source>
        <dbReference type="PROSITE" id="PS50053"/>
    </source>
</evidence>
<dbReference type="InterPro" id="IPR001680">
    <property type="entry name" value="WD40_rpt"/>
</dbReference>
<dbReference type="EMBL" id="CAXAMM010033436">
    <property type="protein sequence ID" value="CAK9071352.1"/>
    <property type="molecule type" value="Genomic_DNA"/>
</dbReference>
<comment type="caution">
    <text evidence="5">The sequence shown here is derived from an EMBL/GenBank/DDBJ whole genome shotgun (WGS) entry which is preliminary data.</text>
</comment>
<feature type="repeat" description="WD" evidence="3">
    <location>
        <begin position="231"/>
        <end position="272"/>
    </location>
</feature>
<evidence type="ECO:0000313" key="5">
    <source>
        <dbReference type="EMBL" id="CAK9071352.1"/>
    </source>
</evidence>
<evidence type="ECO:0000256" key="2">
    <source>
        <dbReference type="ARBA" id="ARBA00022737"/>
    </source>
</evidence>
<dbReference type="CDD" id="cd17039">
    <property type="entry name" value="Ubl_ubiquitin_like"/>
    <property type="match status" value="1"/>
</dbReference>
<dbReference type="Pfam" id="PF00400">
    <property type="entry name" value="WD40"/>
    <property type="match status" value="5"/>
</dbReference>
<dbReference type="Gene3D" id="2.130.10.10">
    <property type="entry name" value="YVTN repeat-like/Quinoprotein amine dehydrogenase"/>
    <property type="match status" value="4"/>
</dbReference>
<evidence type="ECO:0000256" key="3">
    <source>
        <dbReference type="PROSITE-ProRule" id="PRU00221"/>
    </source>
</evidence>
<feature type="repeat" description="WD" evidence="3">
    <location>
        <begin position="320"/>
        <end position="361"/>
    </location>
</feature>
<dbReference type="InterPro" id="IPR029071">
    <property type="entry name" value="Ubiquitin-like_domsf"/>
</dbReference>
<evidence type="ECO:0000256" key="1">
    <source>
        <dbReference type="ARBA" id="ARBA00022574"/>
    </source>
</evidence>
<organism evidence="5 6">
    <name type="scientific">Durusdinium trenchii</name>
    <dbReference type="NCBI Taxonomy" id="1381693"/>
    <lineage>
        <taxon>Eukaryota</taxon>
        <taxon>Sar</taxon>
        <taxon>Alveolata</taxon>
        <taxon>Dinophyceae</taxon>
        <taxon>Suessiales</taxon>
        <taxon>Symbiodiniaceae</taxon>
        <taxon>Durusdinium</taxon>
    </lineage>
</organism>
<proteinExistence type="predicted"/>
<dbReference type="PANTHER" id="PTHR22847">
    <property type="entry name" value="WD40 REPEAT PROTEIN"/>
    <property type="match status" value="1"/>
</dbReference>
<name>A0ABP0P5M6_9DINO</name>
<dbReference type="PROSITE" id="PS50082">
    <property type="entry name" value="WD_REPEATS_2"/>
    <property type="match status" value="4"/>
</dbReference>